<evidence type="ECO:0000313" key="5">
    <source>
        <dbReference type="Proteomes" id="UP000729402"/>
    </source>
</evidence>
<dbReference type="FunFam" id="3.80.10.10:FF:000497">
    <property type="entry name" value="Leucine-rich repeat transmembrane protein kinase"/>
    <property type="match status" value="1"/>
</dbReference>
<dbReference type="InterPro" id="IPR055414">
    <property type="entry name" value="LRR_R13L4/SHOC2-like"/>
</dbReference>
<organism evidence="4 5">
    <name type="scientific">Zizania palustris</name>
    <name type="common">Northern wild rice</name>
    <dbReference type="NCBI Taxonomy" id="103762"/>
    <lineage>
        <taxon>Eukaryota</taxon>
        <taxon>Viridiplantae</taxon>
        <taxon>Streptophyta</taxon>
        <taxon>Embryophyta</taxon>
        <taxon>Tracheophyta</taxon>
        <taxon>Spermatophyta</taxon>
        <taxon>Magnoliopsida</taxon>
        <taxon>Liliopsida</taxon>
        <taxon>Poales</taxon>
        <taxon>Poaceae</taxon>
        <taxon>BOP clade</taxon>
        <taxon>Oryzoideae</taxon>
        <taxon>Oryzeae</taxon>
        <taxon>Zizaniinae</taxon>
        <taxon>Zizania</taxon>
    </lineage>
</organism>
<gene>
    <name evidence="4" type="ORF">GUJ93_ZPchr0458g22425</name>
</gene>
<name>A0A8J5RDS2_ZIZPA</name>
<reference evidence="4" key="2">
    <citation type="submission" date="2021-02" db="EMBL/GenBank/DDBJ databases">
        <authorList>
            <person name="Kimball J.A."/>
            <person name="Haas M.W."/>
            <person name="Macchietto M."/>
            <person name="Kono T."/>
            <person name="Duquette J."/>
            <person name="Shao M."/>
        </authorList>
    </citation>
    <scope>NUCLEOTIDE SEQUENCE</scope>
    <source>
        <tissue evidence="4">Fresh leaf tissue</tissue>
    </source>
</reference>
<feature type="chain" id="PRO_5035216356" description="Disease resistance R13L4/SHOC-2-like LRR domain-containing protein" evidence="2">
    <location>
        <begin position="33"/>
        <end position="466"/>
    </location>
</feature>
<keyword evidence="2" id="KW-0732">Signal</keyword>
<dbReference type="Pfam" id="PF00560">
    <property type="entry name" value="LRR_1"/>
    <property type="match status" value="1"/>
</dbReference>
<reference evidence="4" key="1">
    <citation type="journal article" date="2021" name="bioRxiv">
        <title>Whole Genome Assembly and Annotation of Northern Wild Rice, Zizania palustris L., Supports a Whole Genome Duplication in the Zizania Genus.</title>
        <authorList>
            <person name="Haas M."/>
            <person name="Kono T."/>
            <person name="Macchietto M."/>
            <person name="Millas R."/>
            <person name="McGilp L."/>
            <person name="Shao M."/>
            <person name="Duquette J."/>
            <person name="Hirsch C.N."/>
            <person name="Kimball J."/>
        </authorList>
    </citation>
    <scope>NUCLEOTIDE SEQUENCE</scope>
    <source>
        <tissue evidence="4">Fresh leaf tissue</tissue>
    </source>
</reference>
<accession>A0A8J5RDS2</accession>
<dbReference type="PANTHER" id="PTHR48006">
    <property type="entry name" value="LEUCINE-RICH REPEAT-CONTAINING PROTEIN DDB_G0281931-RELATED"/>
    <property type="match status" value="1"/>
</dbReference>
<dbReference type="AlphaFoldDB" id="A0A8J5RDS2"/>
<sequence length="466" mass="49834">MRFRLRVSQLHGSVLQLLLLLLMLLLAVVVQAQQAPTKTRTDPTEAAALNAVFGRLGQTAATSWNISGDPCSGAATDSTDIDNDATFNPAIKCDCTDRNNTVCHITKLKIYSRDVNGVIPQELRNLTRLTYLNLSQNVLTGQIPSFIGELTAMQHMTFGINALSGPIPKELGNLTNLTSLGLSSNSFSGSLPSELGNLAKLEQLYIDSAGLSGPLPASFSKLTKMKTLWASDNDFTGQIPDYIGSWNLTELRFQGNSFQGPLPATLSNLVQLTSLRIGDIENGSSSSLAFISNMTSLSTLILRNCRISDSLASVDFSKFANLTLLDLSFNNITGQLPQNLLNLNLLNSIFLGNNSLTGSIPNSKGSSLTNLDFSYNQLSGNFPTWASDKNLQLNLVANNFVVNASNNSILPSGLGCLQRNTPCFLGSPQSSSFAVDCGSNTLVPGSDNIKYQADDASLGPASYSVT</sequence>
<keyword evidence="5" id="KW-1185">Reference proteome</keyword>
<feature type="signal peptide" evidence="2">
    <location>
        <begin position="1"/>
        <end position="32"/>
    </location>
</feature>
<dbReference type="FunFam" id="3.80.10.10:FF:000298">
    <property type="entry name" value="Putative LRR receptor-like serine/threonine-protein kinase"/>
    <property type="match status" value="1"/>
</dbReference>
<dbReference type="PROSITE" id="PS51450">
    <property type="entry name" value="LRR"/>
    <property type="match status" value="1"/>
</dbReference>
<dbReference type="InterPro" id="IPR051824">
    <property type="entry name" value="LRR_Rcpt-Like_S/T_Kinase"/>
</dbReference>
<evidence type="ECO:0000256" key="2">
    <source>
        <dbReference type="SAM" id="SignalP"/>
    </source>
</evidence>
<dbReference type="Pfam" id="PF23598">
    <property type="entry name" value="LRR_14"/>
    <property type="match status" value="1"/>
</dbReference>
<protein>
    <recommendedName>
        <fullName evidence="3">Disease resistance R13L4/SHOC-2-like LRR domain-containing protein</fullName>
    </recommendedName>
</protein>
<dbReference type="PANTHER" id="PTHR48006:SF41">
    <property type="entry name" value="OS04G0616500 PROTEIN"/>
    <property type="match status" value="1"/>
</dbReference>
<evidence type="ECO:0000259" key="3">
    <source>
        <dbReference type="Pfam" id="PF23598"/>
    </source>
</evidence>
<comment type="caution">
    <text evidence="4">The sequence shown here is derived from an EMBL/GenBank/DDBJ whole genome shotgun (WGS) entry which is preliminary data.</text>
</comment>
<dbReference type="EMBL" id="JAAALK010000953">
    <property type="protein sequence ID" value="KAG8043495.1"/>
    <property type="molecule type" value="Genomic_DNA"/>
</dbReference>
<feature type="domain" description="Disease resistance R13L4/SHOC-2-like LRR" evidence="3">
    <location>
        <begin position="110"/>
        <end position="332"/>
    </location>
</feature>
<evidence type="ECO:0000256" key="1">
    <source>
        <dbReference type="ARBA" id="ARBA00022737"/>
    </source>
</evidence>
<proteinExistence type="predicted"/>
<keyword evidence="1" id="KW-0677">Repeat</keyword>
<dbReference type="InterPro" id="IPR001611">
    <property type="entry name" value="Leu-rich_rpt"/>
</dbReference>
<dbReference type="OrthoDB" id="671703at2759"/>
<dbReference type="Proteomes" id="UP000729402">
    <property type="component" value="Unassembled WGS sequence"/>
</dbReference>
<feature type="non-terminal residue" evidence="4">
    <location>
        <position position="1"/>
    </location>
</feature>
<evidence type="ECO:0000313" key="4">
    <source>
        <dbReference type="EMBL" id="KAG8043495.1"/>
    </source>
</evidence>
<dbReference type="GO" id="GO:0005886">
    <property type="term" value="C:plasma membrane"/>
    <property type="evidence" value="ECO:0007669"/>
    <property type="project" value="TreeGrafter"/>
</dbReference>